<feature type="compositionally biased region" description="Polar residues" evidence="1">
    <location>
        <begin position="372"/>
        <end position="381"/>
    </location>
</feature>
<comment type="caution">
    <text evidence="2">The sequence shown here is derived from an EMBL/GenBank/DDBJ whole genome shotgun (WGS) entry which is preliminary data.</text>
</comment>
<dbReference type="OrthoDB" id="1919336at2759"/>
<gene>
    <name evidence="2" type="ORF">FN846DRAFT_686705</name>
</gene>
<organism evidence="2 3">
    <name type="scientific">Sphaerosporella brunnea</name>
    <dbReference type="NCBI Taxonomy" id="1250544"/>
    <lineage>
        <taxon>Eukaryota</taxon>
        <taxon>Fungi</taxon>
        <taxon>Dikarya</taxon>
        <taxon>Ascomycota</taxon>
        <taxon>Pezizomycotina</taxon>
        <taxon>Pezizomycetes</taxon>
        <taxon>Pezizales</taxon>
        <taxon>Pyronemataceae</taxon>
        <taxon>Sphaerosporella</taxon>
    </lineage>
</organism>
<evidence type="ECO:0000313" key="2">
    <source>
        <dbReference type="EMBL" id="KAA8907984.1"/>
    </source>
</evidence>
<dbReference type="InParanoid" id="A0A5J5EZN5"/>
<dbReference type="AlphaFoldDB" id="A0A5J5EZN5"/>
<dbReference type="Proteomes" id="UP000326924">
    <property type="component" value="Unassembled WGS sequence"/>
</dbReference>
<feature type="compositionally biased region" description="Low complexity" evidence="1">
    <location>
        <begin position="382"/>
        <end position="399"/>
    </location>
</feature>
<feature type="region of interest" description="Disordered" evidence="1">
    <location>
        <begin position="372"/>
        <end position="399"/>
    </location>
</feature>
<reference evidence="2 3" key="1">
    <citation type="submission" date="2019-09" db="EMBL/GenBank/DDBJ databases">
        <title>Draft genome of the ectomycorrhizal ascomycete Sphaerosporella brunnea.</title>
        <authorList>
            <consortium name="DOE Joint Genome Institute"/>
            <person name="Benucci G.M."/>
            <person name="Marozzi G."/>
            <person name="Antonielli L."/>
            <person name="Sanchez S."/>
            <person name="Marco P."/>
            <person name="Wang X."/>
            <person name="Falini L.B."/>
            <person name="Barry K."/>
            <person name="Haridas S."/>
            <person name="Lipzen A."/>
            <person name="Labutti K."/>
            <person name="Grigoriev I.V."/>
            <person name="Murat C."/>
            <person name="Martin F."/>
            <person name="Albertini E."/>
            <person name="Donnini D."/>
            <person name="Bonito G."/>
        </authorList>
    </citation>
    <scope>NUCLEOTIDE SEQUENCE [LARGE SCALE GENOMIC DNA]</scope>
    <source>
        <strain evidence="2 3">Sb_GMNB300</strain>
    </source>
</reference>
<protein>
    <submittedName>
        <fullName evidence="2">Uncharacterized protein</fullName>
    </submittedName>
</protein>
<accession>A0A5J5EZN5</accession>
<name>A0A5J5EZN5_9PEZI</name>
<dbReference type="EMBL" id="VXIS01000074">
    <property type="protein sequence ID" value="KAA8907984.1"/>
    <property type="molecule type" value="Genomic_DNA"/>
</dbReference>
<sequence length="434" mass="47762">MVWRDIDFRNYCVHHIRRQREVVEQILKQEQKKKTCFLCCFACKLSIPPLRCPGSRLKPEAQPRPRVGSRVAATVVVEVEVVSAALDSFYSCPGTLFFVTPRGESFDLFPRGIPGRQQQQRGGGSASSALSLRWADTAVTMGARAAFSATVKVFLPHLARVRYARLCAVRYARDYGAAHCRMGVYFPAPATPGSLGAAIERRGGKIGRPFGCIPEFDHNIDPATVFDTIIISIIIITVVMGVNIDGTWCKRSFLMCDVMQQIYAADVCSLRAMQAGAHGEAGALAPGAAGIYAARFARSRRRRRQRFPRHLMYLGVTRKTVVEMGAGSWERRHFHNVCLDAATQVAEIVGILLDDSITFRRCRNQSFTACAPSSSAPKVTLQSTTTQPTSSSSTMPSSSCYLRVRHIPGPIRRRGADGPLRVRPGAGGCRYAVY</sequence>
<keyword evidence="3" id="KW-1185">Reference proteome</keyword>
<evidence type="ECO:0000313" key="3">
    <source>
        <dbReference type="Proteomes" id="UP000326924"/>
    </source>
</evidence>
<proteinExistence type="predicted"/>
<evidence type="ECO:0000256" key="1">
    <source>
        <dbReference type="SAM" id="MobiDB-lite"/>
    </source>
</evidence>